<accession>A0A7V1CVU7</accession>
<dbReference type="Proteomes" id="UP000886188">
    <property type="component" value="Unassembled WGS sequence"/>
</dbReference>
<protein>
    <submittedName>
        <fullName evidence="1">Uncharacterized protein</fullName>
    </submittedName>
</protein>
<evidence type="ECO:0000313" key="1">
    <source>
        <dbReference type="EMBL" id="HEA15252.1"/>
    </source>
</evidence>
<sequence length="81" mass="9714">MKLETYDTPHTREEFELRFHYLSVQMKHGKCHFNGNITMDGLKNMRKLPNGRIDFLSVNEMARLMANQIYHMRNMKLPDDN</sequence>
<dbReference type="AlphaFoldDB" id="A0A7V1CVU7"/>
<organism evidence="1">
    <name type="scientific">Pseudoalteromonas prydzensis</name>
    <dbReference type="NCBI Taxonomy" id="182141"/>
    <lineage>
        <taxon>Bacteria</taxon>
        <taxon>Pseudomonadati</taxon>
        <taxon>Pseudomonadota</taxon>
        <taxon>Gammaproteobacteria</taxon>
        <taxon>Alteromonadales</taxon>
        <taxon>Pseudoalteromonadaceae</taxon>
        <taxon>Pseudoalteromonas</taxon>
    </lineage>
</organism>
<dbReference type="RefSeq" id="WP_165724367.1">
    <property type="nucleotide sequence ID" value="NZ_DRGM01000026.1"/>
</dbReference>
<comment type="caution">
    <text evidence="1">The sequence shown here is derived from an EMBL/GenBank/DDBJ whole genome shotgun (WGS) entry which is preliminary data.</text>
</comment>
<reference evidence="1" key="1">
    <citation type="journal article" date="2020" name="mSystems">
        <title>Genome- and Community-Level Interaction Insights into Carbon Utilization and Element Cycling Functions of Hydrothermarchaeota in Hydrothermal Sediment.</title>
        <authorList>
            <person name="Zhou Z."/>
            <person name="Liu Y."/>
            <person name="Xu W."/>
            <person name="Pan J."/>
            <person name="Luo Z.H."/>
            <person name="Li M."/>
        </authorList>
    </citation>
    <scope>NUCLEOTIDE SEQUENCE [LARGE SCALE GENOMIC DNA]</scope>
    <source>
        <strain evidence="1">HyVt-346</strain>
    </source>
</reference>
<proteinExistence type="predicted"/>
<name>A0A7V1CVU7_9GAMM</name>
<gene>
    <name evidence="1" type="ORF">ENH88_02110</name>
</gene>
<dbReference type="NCBIfam" id="NF041811">
    <property type="entry name" value="Avs1c"/>
    <property type="match status" value="1"/>
</dbReference>
<dbReference type="EMBL" id="DRGM01000026">
    <property type="protein sequence ID" value="HEA15252.1"/>
    <property type="molecule type" value="Genomic_DNA"/>
</dbReference>